<name>A0ABC8RLT4_9AQUA</name>
<accession>A0ABC8RLT4</accession>
<dbReference type="InterPro" id="IPR035513">
    <property type="entry name" value="Invertase/methylesterase_inhib"/>
</dbReference>
<dbReference type="Pfam" id="PF04043">
    <property type="entry name" value="PMEI"/>
    <property type="match status" value="1"/>
</dbReference>
<evidence type="ECO:0000256" key="1">
    <source>
        <dbReference type="ARBA" id="ARBA00022729"/>
    </source>
</evidence>
<sequence length="288" mass="32330">MAILNLESNYYQFSSTDAVYTSMDAQDCEDRFKGPLESRKSPLSNQNTAVHELSKVAGEIIYMRTHNHDLCVSSLRSDPHNSKADVKGLSRIMLELSITKAKATLSYIHLLNNKATDRIWKQYFSVCIEQYVIADKVLRSEIVDLDSNDYGDSTTNAHYAGEAAQDCEDVFKGPPETRKSPLTRKSALTNQNNALERYFSGCIEEYEIAENFLETAILNLGSNNYREATTHADYASSSAQECEDLFKGPPEPRKSPLTNQNKALHDLADLVGEIIYILVTGVEINKWP</sequence>
<dbReference type="Gene3D" id="1.20.140.40">
    <property type="entry name" value="Invertase/pectin methylesterase inhibitor family protein"/>
    <property type="match status" value="2"/>
</dbReference>
<evidence type="ECO:0000313" key="6">
    <source>
        <dbReference type="Proteomes" id="UP001642360"/>
    </source>
</evidence>
<comment type="caution">
    <text evidence="5">The sequence shown here is derived from an EMBL/GenBank/DDBJ whole genome shotgun (WGS) entry which is preliminary data.</text>
</comment>
<dbReference type="Proteomes" id="UP001642360">
    <property type="component" value="Unassembled WGS sequence"/>
</dbReference>
<dbReference type="PANTHER" id="PTHR36710">
    <property type="entry name" value="PECTINESTERASE INHIBITOR-LIKE"/>
    <property type="match status" value="1"/>
</dbReference>
<dbReference type="InterPro" id="IPR052421">
    <property type="entry name" value="PCW_Enzyme_Inhibitor"/>
</dbReference>
<reference evidence="5 6" key="1">
    <citation type="submission" date="2024-02" db="EMBL/GenBank/DDBJ databases">
        <authorList>
            <person name="Vignale AGUSTIN F."/>
            <person name="Sosa J E."/>
            <person name="Modenutti C."/>
        </authorList>
    </citation>
    <scope>NUCLEOTIDE SEQUENCE [LARGE SCALE GENOMIC DNA]</scope>
</reference>
<organism evidence="5 6">
    <name type="scientific">Ilex paraguariensis</name>
    <name type="common">yerba mate</name>
    <dbReference type="NCBI Taxonomy" id="185542"/>
    <lineage>
        <taxon>Eukaryota</taxon>
        <taxon>Viridiplantae</taxon>
        <taxon>Streptophyta</taxon>
        <taxon>Embryophyta</taxon>
        <taxon>Tracheophyta</taxon>
        <taxon>Spermatophyta</taxon>
        <taxon>Magnoliopsida</taxon>
        <taxon>eudicotyledons</taxon>
        <taxon>Gunneridae</taxon>
        <taxon>Pentapetalae</taxon>
        <taxon>asterids</taxon>
        <taxon>campanulids</taxon>
        <taxon>Aquifoliales</taxon>
        <taxon>Aquifoliaceae</taxon>
        <taxon>Ilex</taxon>
    </lineage>
</organism>
<dbReference type="EMBL" id="CAUOFW020001502">
    <property type="protein sequence ID" value="CAK9145688.1"/>
    <property type="molecule type" value="Genomic_DNA"/>
</dbReference>
<evidence type="ECO:0000256" key="3">
    <source>
        <dbReference type="ARBA" id="ARBA00038471"/>
    </source>
</evidence>
<gene>
    <name evidence="5" type="ORF">ILEXP_LOCUS13506</name>
</gene>
<dbReference type="AlphaFoldDB" id="A0ABC8RLT4"/>
<evidence type="ECO:0000256" key="2">
    <source>
        <dbReference type="ARBA" id="ARBA00023157"/>
    </source>
</evidence>
<proteinExistence type="inferred from homology"/>
<dbReference type="InterPro" id="IPR006501">
    <property type="entry name" value="Pectinesterase_inhib_dom"/>
</dbReference>
<keyword evidence="2" id="KW-1015">Disulfide bond</keyword>
<dbReference type="SMART" id="SM00856">
    <property type="entry name" value="PMEI"/>
    <property type="match status" value="1"/>
</dbReference>
<dbReference type="PANTHER" id="PTHR36710:SF18">
    <property type="entry name" value="PECTINESTERASE INHIBITOR 5-RELATED"/>
    <property type="match status" value="1"/>
</dbReference>
<evidence type="ECO:0000259" key="4">
    <source>
        <dbReference type="SMART" id="SM00856"/>
    </source>
</evidence>
<protein>
    <recommendedName>
        <fullName evidence="4">Pectinesterase inhibitor domain-containing protein</fullName>
    </recommendedName>
</protein>
<keyword evidence="1" id="KW-0732">Signal</keyword>
<evidence type="ECO:0000313" key="5">
    <source>
        <dbReference type="EMBL" id="CAK9145688.1"/>
    </source>
</evidence>
<keyword evidence="6" id="KW-1185">Reference proteome</keyword>
<feature type="domain" description="Pectinesterase inhibitor" evidence="4">
    <location>
        <begin position="45"/>
        <end position="195"/>
    </location>
</feature>
<dbReference type="SUPFAM" id="SSF101148">
    <property type="entry name" value="Plant invertase/pectin methylesterase inhibitor"/>
    <property type="match status" value="3"/>
</dbReference>
<comment type="similarity">
    <text evidence="3">Belongs to the PMEI family.</text>
</comment>
<dbReference type="NCBIfam" id="TIGR01614">
    <property type="entry name" value="PME_inhib"/>
    <property type="match status" value="2"/>
</dbReference>